<dbReference type="InterPro" id="IPR006308">
    <property type="entry name" value="Pol_III_a_PolC-type_gram_pos"/>
</dbReference>
<sequence length="1470" mass="170721">MSYYKDKSFANFAYELNIGNMDAFHDAYIVYMKEIKNNDSDKIIEVEICIQTAPLFKDFNRLKKAIKFKKNYRVYFQVKDYVIDLPMFKDYILNIIRIKKEESNKWINLFDFLNKNPLNLYAKHETQEWFITYSDLNLQDEILEATEVITRNMHKMGFLRFKLLSEYQEQRRVPIQEENWNKIYQELKNKEEKIEIPQPKNFKSKSKTYSKINLYQINNLNKNQEYHYISFDGYIYKKEISENTNNNTIIYRFGITELKEAIQTFLYLNKDEPLKENLEIDDYINVSGRLRFTSFNGEIKGSLTIDSIQKLENPIVKRTDENDLKRIELNVKSKMNALDSIFNVADIIKTAKDFGHKAVGILDSNSVQSFPEFYSLAKKHNIKPIYGSVFDFIHQNNRIILNKDFDKSKNLFDSEYVVFDIETTSLSPKLGEIIEFGATVISKGQKINSYQFFIKSKEKLSEFTQKLTNITQDMLDKDGLELIDGLKKIYDILNNKIAVAHNANFDMHFIIQKFIENNMKLPKTVFLDSLMISRILFAEKNKHSLGDFCKYLDVSYDSDVAHRADYDAEVLSKAFHKSIIMFNNAGIQNFDQLYNFLPNPELFYKRVRSINNQYSIIALNQNGLKELFELVSLTLTKRMFGSPKLFYEDIKKTNNILIGSSGLKGNLLDALFYSSDLGIQQALEKCDYVEIPHIDALKHYYTKSEFTKEQVQKLIKELIDLSIKNNKIVIGISDARYKNKEDQIFYKSLVYTKGLGGSRHFLLRTKNSEAEKQNNEDETEKDKVKKLDLTVIPDLYYLNTQEMLEGFEYIENDKLIQDIVINNTNKIVDMVQDDILVIKDKLYTPNFDQSKTKLKKLVYDTAFQKYGEKLPEIIEQRIKKELDPILKYDFDVIYWISHILVKKSLDNGYLVGSRGSVGSSLVATLAGITEVNPLPPHYICSNCKFFELVKNPPTTSGFDLDDKSCPNCNMIMDKDGNSIPFETFLGFNADKVPDIDLNFSGEYQKIIHDEIKRIFGSDHTFRAGTISTVKSKTGFGYIKKMCEEFNFNYSNDFIDFLSTKLEDVKRTTGQHPGGIIIIPQNFSVEDFSPVNFPADDKDLDWQTTHFDYRAIHDNVIKFDILGHIDPTAIKMLENFTGLNVKKDIPKKDPRVMSLFSSTKELNISPEQIGNEKTGALGIPEFGTAFVRKMLEEAEPQSFADLISLSGLSHGTDVWKGNAQDLIKEKGMKLNEVISCRDDIMNYLIDLDVDPLYSFNIMEKVRKGKGLTIEEEEFLRSKKVPEWAIKSMKLIKYMFPKAHATAYVLMAWRIAWFKLYKPLEYYATFFSTRVEEFDLEIMVNDKYCHKINQKLSELNKLKNPKANEKDLITCLEVARELYARGFKISNITLEKSLAKDWIIDKENNSLIPPFTSIKNLGISAAEKLILARQERPFRSKEDFKSRSGINQTLYNKLKEMGILNNLTDTDQMTLF</sequence>
<dbReference type="Pfam" id="PF02811">
    <property type="entry name" value="PHP"/>
    <property type="match status" value="1"/>
</dbReference>
<dbReference type="InterPro" id="IPR004805">
    <property type="entry name" value="DnaE2/DnaE/PolC"/>
</dbReference>
<organism evidence="10 11">
    <name type="scientific">Mycoplasmopsis felis</name>
    <dbReference type="NCBI Taxonomy" id="33923"/>
    <lineage>
        <taxon>Bacteria</taxon>
        <taxon>Bacillati</taxon>
        <taxon>Mycoplasmatota</taxon>
        <taxon>Mycoplasmoidales</taxon>
        <taxon>Metamycoplasmataceae</taxon>
        <taxon>Mycoplasmopsis</taxon>
    </lineage>
</organism>
<dbReference type="SMART" id="SM00481">
    <property type="entry name" value="POLIIIAc"/>
    <property type="match status" value="1"/>
</dbReference>
<evidence type="ECO:0000313" key="11">
    <source>
        <dbReference type="Proteomes" id="UP000464317"/>
    </source>
</evidence>
<dbReference type="SUPFAM" id="SSF81585">
    <property type="entry name" value="PsbU/PolX domain-like"/>
    <property type="match status" value="1"/>
</dbReference>
<dbReference type="Pfam" id="PF00929">
    <property type="entry name" value="RNase_T"/>
    <property type="match status" value="1"/>
</dbReference>
<dbReference type="GO" id="GO:0003677">
    <property type="term" value="F:DNA binding"/>
    <property type="evidence" value="ECO:0007669"/>
    <property type="project" value="UniProtKB-UniRule"/>
</dbReference>
<evidence type="ECO:0000256" key="7">
    <source>
        <dbReference type="HAMAP-Rule" id="MF_00356"/>
    </source>
</evidence>
<dbReference type="EC" id="2.7.7.7" evidence="7"/>
<feature type="domain" description="Exonuclease" evidence="8">
    <location>
        <begin position="415"/>
        <end position="584"/>
    </location>
</feature>
<dbReference type="InterPro" id="IPR036397">
    <property type="entry name" value="RNaseH_sf"/>
</dbReference>
<dbReference type="Gene3D" id="3.30.1900.20">
    <property type="match status" value="2"/>
</dbReference>
<dbReference type="InterPro" id="IPR029460">
    <property type="entry name" value="DNAPol_HHH"/>
</dbReference>
<dbReference type="InterPro" id="IPR011708">
    <property type="entry name" value="DNA_pol3_alpha_NTPase_dom"/>
</dbReference>
<reference evidence="10 11" key="1">
    <citation type="submission" date="2020-01" db="EMBL/GenBank/DDBJ databases">
        <title>Complete genome sequence of Mycoplasma felis strain Myco-2.</title>
        <authorList>
            <person name="Kinoshita Y."/>
            <person name="Niwa H."/>
            <person name="Uchida-Fujii E."/>
            <person name="Nukada T."/>
        </authorList>
    </citation>
    <scope>NUCLEOTIDE SEQUENCE [LARGE SCALE GENOMIC DNA]</scope>
    <source>
        <strain evidence="10 11">Myco-2</strain>
    </source>
</reference>
<dbReference type="GO" id="GO:0008408">
    <property type="term" value="F:3'-5' exonuclease activity"/>
    <property type="evidence" value="ECO:0007669"/>
    <property type="project" value="UniProtKB-UniRule"/>
</dbReference>
<dbReference type="Proteomes" id="UP000464317">
    <property type="component" value="Chromosome"/>
</dbReference>
<accession>A0A809RVE7</accession>
<dbReference type="Pfam" id="PF14579">
    <property type="entry name" value="HHH_6"/>
    <property type="match status" value="1"/>
</dbReference>
<evidence type="ECO:0000256" key="2">
    <source>
        <dbReference type="ARBA" id="ARBA00022695"/>
    </source>
</evidence>
<keyword evidence="5 7" id="KW-0239">DNA-directed DNA polymerase</keyword>
<dbReference type="InterPro" id="IPR040982">
    <property type="entry name" value="DNA_pol3_finger"/>
</dbReference>
<dbReference type="Gene3D" id="1.10.150.700">
    <property type="entry name" value="PolC, middle finger domain"/>
    <property type="match status" value="1"/>
</dbReference>
<evidence type="ECO:0000259" key="9">
    <source>
        <dbReference type="SMART" id="SM00481"/>
    </source>
</evidence>
<dbReference type="GO" id="GO:0003887">
    <property type="term" value="F:DNA-directed DNA polymerase activity"/>
    <property type="evidence" value="ECO:0007669"/>
    <property type="project" value="UniProtKB-UniRule"/>
</dbReference>
<dbReference type="Gene3D" id="3.20.20.140">
    <property type="entry name" value="Metal-dependent hydrolases"/>
    <property type="match status" value="2"/>
</dbReference>
<comment type="similarity">
    <text evidence="7">Belongs to the DNA polymerase type-C family. PolC subfamily.</text>
</comment>
<evidence type="ECO:0000313" key="10">
    <source>
        <dbReference type="EMBL" id="BBU47620.1"/>
    </source>
</evidence>
<keyword evidence="11" id="KW-1185">Reference proteome</keyword>
<dbReference type="SMART" id="SM00479">
    <property type="entry name" value="EXOIII"/>
    <property type="match status" value="1"/>
</dbReference>
<dbReference type="PANTHER" id="PTHR32294">
    <property type="entry name" value="DNA POLYMERASE III SUBUNIT ALPHA"/>
    <property type="match status" value="1"/>
</dbReference>
<dbReference type="CDD" id="cd06127">
    <property type="entry name" value="DEDDh"/>
    <property type="match status" value="1"/>
</dbReference>
<proteinExistence type="inferred from homology"/>
<comment type="subcellular location">
    <subcellularLocation>
        <location evidence="7">Cytoplasm</location>
    </subcellularLocation>
</comment>
<dbReference type="Gene3D" id="1.10.150.870">
    <property type="match status" value="1"/>
</dbReference>
<name>A0A809RVE7_9BACT</name>
<comment type="function">
    <text evidence="7">Required for replicative DNA synthesis. This DNA polymerase also exhibits 3' to 5' exonuclease activity.</text>
</comment>
<dbReference type="InterPro" id="IPR013520">
    <property type="entry name" value="Ribonucl_H"/>
</dbReference>
<dbReference type="InterPro" id="IPR044923">
    <property type="entry name" value="PolC_middle_finger_sf"/>
</dbReference>
<evidence type="ECO:0000256" key="4">
    <source>
        <dbReference type="ARBA" id="ARBA00022839"/>
    </source>
</evidence>
<dbReference type="KEGG" id="mfel:JPM2_3130"/>
<evidence type="ECO:0000256" key="6">
    <source>
        <dbReference type="ARBA" id="ARBA00049244"/>
    </source>
</evidence>
<dbReference type="SUPFAM" id="SSF53098">
    <property type="entry name" value="Ribonuclease H-like"/>
    <property type="match status" value="1"/>
</dbReference>
<protein>
    <recommendedName>
        <fullName evidence="7">DNA polymerase III PolC-type</fullName>
        <shortName evidence="7">PolIII</shortName>
        <ecNumber evidence="7">2.7.7.7</ecNumber>
    </recommendedName>
</protein>
<evidence type="ECO:0000256" key="1">
    <source>
        <dbReference type="ARBA" id="ARBA00022679"/>
    </source>
</evidence>
<dbReference type="InterPro" id="IPR012340">
    <property type="entry name" value="NA-bd_OB-fold"/>
</dbReference>
<dbReference type="Pfam" id="PF17657">
    <property type="entry name" value="DNA_pol3_finger"/>
    <property type="match status" value="1"/>
</dbReference>
<comment type="catalytic activity">
    <reaction evidence="6 7">
        <text>DNA(n) + a 2'-deoxyribonucleoside 5'-triphosphate = DNA(n+1) + diphosphate</text>
        <dbReference type="Rhea" id="RHEA:22508"/>
        <dbReference type="Rhea" id="RHEA-COMP:17339"/>
        <dbReference type="Rhea" id="RHEA-COMP:17340"/>
        <dbReference type="ChEBI" id="CHEBI:33019"/>
        <dbReference type="ChEBI" id="CHEBI:61560"/>
        <dbReference type="ChEBI" id="CHEBI:173112"/>
        <dbReference type="EC" id="2.7.7.7"/>
    </reaction>
</comment>
<keyword evidence="3 7" id="KW-0235">DNA replication</keyword>
<keyword evidence="1 7" id="KW-0808">Transferase</keyword>
<dbReference type="Gene3D" id="2.40.50.140">
    <property type="entry name" value="Nucleic acid-binding proteins"/>
    <property type="match status" value="1"/>
</dbReference>
<evidence type="ECO:0000256" key="3">
    <source>
        <dbReference type="ARBA" id="ARBA00022705"/>
    </source>
</evidence>
<dbReference type="Gene3D" id="3.30.420.10">
    <property type="entry name" value="Ribonuclease H-like superfamily/Ribonuclease H"/>
    <property type="match status" value="1"/>
</dbReference>
<dbReference type="EMBL" id="AP022325">
    <property type="protein sequence ID" value="BBU47620.1"/>
    <property type="molecule type" value="Genomic_DNA"/>
</dbReference>
<dbReference type="InterPro" id="IPR004013">
    <property type="entry name" value="PHP_dom"/>
</dbReference>
<feature type="domain" description="Polymerase/histidinol phosphatase N-terminal" evidence="9">
    <location>
        <begin position="327"/>
        <end position="394"/>
    </location>
</feature>
<keyword evidence="7" id="KW-0963">Cytoplasm</keyword>
<dbReference type="FunFam" id="3.30.420.10:FF:000045">
    <property type="entry name" value="3'-5' exonuclease DinG"/>
    <property type="match status" value="1"/>
</dbReference>
<dbReference type="NCBIfam" id="TIGR01405">
    <property type="entry name" value="polC_Gram_pos"/>
    <property type="match status" value="1"/>
</dbReference>
<gene>
    <name evidence="7 10" type="primary">polC</name>
    <name evidence="10" type="ORF">JPM2_3130</name>
</gene>
<dbReference type="GO" id="GO:0006261">
    <property type="term" value="P:DNA-templated DNA replication"/>
    <property type="evidence" value="ECO:0007669"/>
    <property type="project" value="UniProtKB-UniRule"/>
</dbReference>
<keyword evidence="2 7" id="KW-0548">Nucleotidyltransferase</keyword>
<keyword evidence="4 7" id="KW-0269">Exonuclease</keyword>
<keyword evidence="7" id="KW-0540">Nuclease</keyword>
<dbReference type="Gene3D" id="6.10.140.1510">
    <property type="match status" value="1"/>
</dbReference>
<dbReference type="PANTHER" id="PTHR32294:SF5">
    <property type="entry name" value="DNA POLYMERASE III POLC-TYPE"/>
    <property type="match status" value="1"/>
</dbReference>
<evidence type="ECO:0000259" key="8">
    <source>
        <dbReference type="SMART" id="SM00479"/>
    </source>
</evidence>
<keyword evidence="7" id="KW-0378">Hydrolase</keyword>
<dbReference type="InterPro" id="IPR012337">
    <property type="entry name" value="RNaseH-like_sf"/>
</dbReference>
<dbReference type="RefSeq" id="WP_161553100.1">
    <property type="nucleotide sequence ID" value="NZ_AP022325.1"/>
</dbReference>
<evidence type="ECO:0000256" key="5">
    <source>
        <dbReference type="ARBA" id="ARBA00022932"/>
    </source>
</evidence>
<dbReference type="GO" id="GO:0005737">
    <property type="term" value="C:cytoplasm"/>
    <property type="evidence" value="ECO:0007669"/>
    <property type="project" value="UniProtKB-SubCell"/>
</dbReference>
<dbReference type="NCBIfam" id="NF001688">
    <property type="entry name" value="PRK00448.1"/>
    <property type="match status" value="1"/>
</dbReference>
<dbReference type="HAMAP" id="MF_00356">
    <property type="entry name" value="DNApol_PolC"/>
    <property type="match status" value="1"/>
</dbReference>
<dbReference type="Pfam" id="PF07733">
    <property type="entry name" value="DNA_pol3_alpha"/>
    <property type="match status" value="2"/>
</dbReference>
<dbReference type="InterPro" id="IPR003141">
    <property type="entry name" value="Pol/His_phosphatase_N"/>
</dbReference>